<dbReference type="Proteomes" id="UP000324575">
    <property type="component" value="Unassembled WGS sequence"/>
</dbReference>
<dbReference type="CDD" id="cd00586">
    <property type="entry name" value="4HBT"/>
    <property type="match status" value="1"/>
</dbReference>
<evidence type="ECO:0000256" key="4">
    <source>
        <dbReference type="ARBA" id="ARBA00022832"/>
    </source>
</evidence>
<keyword evidence="7" id="KW-0275">Fatty acid biosynthesis</keyword>
<dbReference type="GO" id="GO:0000036">
    <property type="term" value="F:acyl carrier activity"/>
    <property type="evidence" value="ECO:0007669"/>
    <property type="project" value="TreeGrafter"/>
</dbReference>
<dbReference type="Pfam" id="PF20791">
    <property type="entry name" value="Acyl-ACP_TE_C"/>
    <property type="match status" value="1"/>
</dbReference>
<sequence length="247" mass="28750">MLSKVGSFKFHIESYVCDFTEKATLPVICNFGLDAASIHAQQRGYGFEQISQKNMAWVLSRLSIEISEYPGYNQELIVETWVENVTRFFTQRCFRFIDPNDKVIGYARSIWAAIDLQTRRPVDIPERMPGLVDYIDADKICPIEVMAKIPPVEDIVPDMGYTVRYSDIDINKHINSVKYIEHVLNVFDLNSFKEKFIHRFDIVYLAEGIFGNKLKLYKHIDVDDTCIIDTKRENESICRCRISWKSI</sequence>
<evidence type="ECO:0000256" key="3">
    <source>
        <dbReference type="ARBA" id="ARBA00022801"/>
    </source>
</evidence>
<keyword evidence="5" id="KW-0809">Transit peptide</keyword>
<evidence type="ECO:0000256" key="2">
    <source>
        <dbReference type="ARBA" id="ARBA00022516"/>
    </source>
</evidence>
<dbReference type="SUPFAM" id="SSF54637">
    <property type="entry name" value="Thioesterase/thiol ester dehydrase-isomerase"/>
    <property type="match status" value="2"/>
</dbReference>
<evidence type="ECO:0000256" key="1">
    <source>
        <dbReference type="ARBA" id="ARBA00006500"/>
    </source>
</evidence>
<evidence type="ECO:0000313" key="10">
    <source>
        <dbReference type="EMBL" id="KAA6301711.1"/>
    </source>
</evidence>
<feature type="domain" description="Acyl-ACP thioesterase N-terminal hotdog" evidence="8">
    <location>
        <begin position="9"/>
        <end position="126"/>
    </location>
</feature>
<reference evidence="10 11" key="1">
    <citation type="submission" date="2019-03" db="EMBL/GenBank/DDBJ databases">
        <title>Single cell metagenomics reveals metabolic interactions within the superorganism composed of flagellate Streblomastix strix and complex community of Bacteroidetes bacteria on its surface.</title>
        <authorList>
            <person name="Treitli S.C."/>
            <person name="Kolisko M."/>
            <person name="Husnik F."/>
            <person name="Keeling P."/>
            <person name="Hampl V."/>
        </authorList>
    </citation>
    <scope>NUCLEOTIDE SEQUENCE [LARGE SCALE GENOMIC DNA]</scope>
    <source>
        <strain evidence="10">St1</strain>
    </source>
</reference>
<keyword evidence="2" id="KW-0444">Lipid biosynthesis</keyword>
<feature type="domain" description="Acyl-ACP thioesterase-like C-terminal" evidence="9">
    <location>
        <begin position="160"/>
        <end position="244"/>
    </location>
</feature>
<evidence type="ECO:0008006" key="12">
    <source>
        <dbReference type="Google" id="ProtNLM"/>
    </source>
</evidence>
<name>A0A5M8NZY8_9BACT</name>
<dbReference type="InterPro" id="IPR002864">
    <property type="entry name" value="Acyl-ACP_thioesterase_NHD"/>
</dbReference>
<dbReference type="PANTHER" id="PTHR31727">
    <property type="entry name" value="OLEOYL-ACYL CARRIER PROTEIN THIOESTERASE 1, CHLOROPLASTIC"/>
    <property type="match status" value="1"/>
</dbReference>
<dbReference type="AlphaFoldDB" id="A0A5M8NZY8"/>
<accession>A0A5M8NZY8</accession>
<gene>
    <name evidence="10" type="ORF">EZS26_002176</name>
</gene>
<dbReference type="PANTHER" id="PTHR31727:SF6">
    <property type="entry name" value="OLEOYL-ACYL CARRIER PROTEIN THIOESTERASE 1, CHLOROPLASTIC"/>
    <property type="match status" value="1"/>
</dbReference>
<evidence type="ECO:0000259" key="8">
    <source>
        <dbReference type="Pfam" id="PF01643"/>
    </source>
</evidence>
<proteinExistence type="inferred from homology"/>
<evidence type="ECO:0000256" key="7">
    <source>
        <dbReference type="ARBA" id="ARBA00023160"/>
    </source>
</evidence>
<dbReference type="InterPro" id="IPR045023">
    <property type="entry name" value="FATA/B"/>
</dbReference>
<keyword evidence="6" id="KW-0443">Lipid metabolism</keyword>
<comment type="caution">
    <text evidence="10">The sequence shown here is derived from an EMBL/GenBank/DDBJ whole genome shotgun (WGS) entry which is preliminary data.</text>
</comment>
<evidence type="ECO:0000259" key="9">
    <source>
        <dbReference type="Pfam" id="PF20791"/>
    </source>
</evidence>
<keyword evidence="3" id="KW-0378">Hydrolase</keyword>
<organism evidence="10 11">
    <name type="scientific">Candidatus Ordinivivax streblomastigis</name>
    <dbReference type="NCBI Taxonomy" id="2540710"/>
    <lineage>
        <taxon>Bacteria</taxon>
        <taxon>Pseudomonadati</taxon>
        <taxon>Bacteroidota</taxon>
        <taxon>Bacteroidia</taxon>
        <taxon>Bacteroidales</taxon>
        <taxon>Candidatus Ordinivivax</taxon>
    </lineage>
</organism>
<evidence type="ECO:0000256" key="6">
    <source>
        <dbReference type="ARBA" id="ARBA00023098"/>
    </source>
</evidence>
<dbReference type="EMBL" id="SNRX01000015">
    <property type="protein sequence ID" value="KAA6301711.1"/>
    <property type="molecule type" value="Genomic_DNA"/>
</dbReference>
<dbReference type="Pfam" id="PF01643">
    <property type="entry name" value="Acyl-ACP_TE"/>
    <property type="match status" value="1"/>
</dbReference>
<keyword evidence="4" id="KW-0276">Fatty acid metabolism</keyword>
<evidence type="ECO:0000256" key="5">
    <source>
        <dbReference type="ARBA" id="ARBA00022946"/>
    </source>
</evidence>
<comment type="similarity">
    <text evidence="1">Belongs to the acyl-ACP thioesterase family.</text>
</comment>
<dbReference type="Gene3D" id="3.10.129.10">
    <property type="entry name" value="Hotdog Thioesterase"/>
    <property type="match status" value="2"/>
</dbReference>
<evidence type="ECO:0000313" key="11">
    <source>
        <dbReference type="Proteomes" id="UP000324575"/>
    </source>
</evidence>
<dbReference type="InterPro" id="IPR049427">
    <property type="entry name" value="Acyl-ACP_TE_C"/>
</dbReference>
<dbReference type="InterPro" id="IPR029069">
    <property type="entry name" value="HotDog_dom_sf"/>
</dbReference>
<dbReference type="GO" id="GO:0016297">
    <property type="term" value="F:fatty acyl-[ACP] hydrolase activity"/>
    <property type="evidence" value="ECO:0007669"/>
    <property type="project" value="InterPro"/>
</dbReference>
<protein>
    <recommendedName>
        <fullName evidence="12">Acyl-ACP thioesterase</fullName>
    </recommendedName>
</protein>